<comment type="caution">
    <text evidence="2">The sequence shown here is derived from an EMBL/GenBank/DDBJ whole genome shotgun (WGS) entry which is preliminary data.</text>
</comment>
<protein>
    <submittedName>
        <fullName evidence="2">Uncharacterized protein</fullName>
    </submittedName>
</protein>
<name>U2F998_9EURY</name>
<proteinExistence type="predicted"/>
<reference evidence="2 3" key="1">
    <citation type="journal article" date="2011" name="J. Bacteriol.">
        <title>Genome sequence of Halorhabdus tiamatea, the first archaeon isolated from a deep-sea anoxic brine lake.</title>
        <authorList>
            <person name="Antunes A."/>
            <person name="Alam I."/>
            <person name="Bajic V.B."/>
            <person name="Stingl U."/>
        </authorList>
    </citation>
    <scope>NUCLEOTIDE SEQUENCE [LARGE SCALE GENOMIC DNA]</scope>
    <source>
        <strain evidence="2 3">SARL4B</strain>
    </source>
</reference>
<organism evidence="2 3">
    <name type="scientific">Halorhabdus tiamatea SARL4B</name>
    <dbReference type="NCBI Taxonomy" id="1033806"/>
    <lineage>
        <taxon>Archaea</taxon>
        <taxon>Methanobacteriati</taxon>
        <taxon>Methanobacteriota</taxon>
        <taxon>Stenosarchaea group</taxon>
        <taxon>Halobacteria</taxon>
        <taxon>Halobacteriales</taxon>
        <taxon>Haloarculaceae</taxon>
        <taxon>Halorhabdus</taxon>
    </lineage>
</organism>
<gene>
    <name evidence="2" type="ORF">HLRTI_001225</name>
</gene>
<dbReference type="Proteomes" id="UP000003861">
    <property type="component" value="Unassembled WGS sequence"/>
</dbReference>
<evidence type="ECO:0000256" key="1">
    <source>
        <dbReference type="SAM" id="MobiDB-lite"/>
    </source>
</evidence>
<feature type="compositionally biased region" description="Basic and acidic residues" evidence="1">
    <location>
        <begin position="18"/>
        <end position="35"/>
    </location>
</feature>
<dbReference type="AlphaFoldDB" id="U2F998"/>
<accession>U2F998</accession>
<reference evidence="2 3" key="2">
    <citation type="journal article" date="2013" name="PLoS ONE">
        <title>INDIGO - INtegrated Data Warehouse of MIcrobial GenOmes with Examples from the Red Sea Extremophiles.</title>
        <authorList>
            <person name="Alam I."/>
            <person name="Antunes A."/>
            <person name="Kamau A.A."/>
            <person name="Ba Alawi W."/>
            <person name="Kalkatawi M."/>
            <person name="Stingl U."/>
            <person name="Bajic V.B."/>
        </authorList>
    </citation>
    <scope>NUCLEOTIDE SEQUENCE [LARGE SCALE GENOMIC DNA]</scope>
    <source>
        <strain evidence="2 3">SARL4B</strain>
    </source>
</reference>
<dbReference type="EMBL" id="AFNT02000011">
    <property type="protein sequence ID" value="ERJ06670.1"/>
    <property type="molecule type" value="Genomic_DNA"/>
</dbReference>
<feature type="region of interest" description="Disordered" evidence="1">
    <location>
        <begin position="99"/>
        <end position="127"/>
    </location>
</feature>
<evidence type="ECO:0000313" key="3">
    <source>
        <dbReference type="Proteomes" id="UP000003861"/>
    </source>
</evidence>
<sequence length="135" mass="15403">MTKMKDPESRTIFFGGDGRTDTELPEWYRERHGDPDPVTFAEAIRDLSQAAETTVAYQNLYTDEWGEVEWFNALVEPSRTREQARDEDTEADPLFHVLTAVTRSSTRSTSTSLGRRSSARRASTGRHDLFRCRAA</sequence>
<feature type="compositionally biased region" description="Low complexity" evidence="1">
    <location>
        <begin position="99"/>
        <end position="122"/>
    </location>
</feature>
<feature type="region of interest" description="Disordered" evidence="1">
    <location>
        <begin position="1"/>
        <end position="35"/>
    </location>
</feature>
<evidence type="ECO:0000313" key="2">
    <source>
        <dbReference type="EMBL" id="ERJ06670.1"/>
    </source>
</evidence>